<keyword evidence="2" id="KW-0378">Hydrolase</keyword>
<protein>
    <submittedName>
        <fullName evidence="7">Sucrase-isomaltase, intestinal-like</fullName>
    </submittedName>
</protein>
<evidence type="ECO:0000313" key="6">
    <source>
        <dbReference type="Proteomes" id="UP000515129"/>
    </source>
</evidence>
<dbReference type="GO" id="GO:0004558">
    <property type="term" value="F:alpha-1,4-glucosidase activity"/>
    <property type="evidence" value="ECO:0007669"/>
    <property type="project" value="TreeGrafter"/>
</dbReference>
<dbReference type="Proteomes" id="UP000515129">
    <property type="component" value="Unplaced"/>
</dbReference>
<dbReference type="FunFam" id="2.60.40.1180:FF:000001">
    <property type="entry name" value="Maltase-glucoamylase, intestinal"/>
    <property type="match status" value="1"/>
</dbReference>
<evidence type="ECO:0000256" key="3">
    <source>
        <dbReference type="ARBA" id="ARBA00023180"/>
    </source>
</evidence>
<dbReference type="Pfam" id="PF21365">
    <property type="entry name" value="Glyco_hydro_31_3rd"/>
    <property type="match status" value="1"/>
</dbReference>
<evidence type="ECO:0000256" key="4">
    <source>
        <dbReference type="ARBA" id="ARBA00023295"/>
    </source>
</evidence>
<dbReference type="AlphaFoldDB" id="A0A6P6NH76"/>
<reference evidence="7" key="1">
    <citation type="submission" date="2025-08" db="UniProtKB">
        <authorList>
            <consortium name="RefSeq"/>
        </authorList>
    </citation>
    <scope>IDENTIFICATION</scope>
    <source>
        <strain evidence="7">Wakin</strain>
        <tissue evidence="7">Muscle</tissue>
    </source>
</reference>
<proteinExistence type="inferred from homology"/>
<keyword evidence="4" id="KW-0326">Glycosidase</keyword>
<dbReference type="Gene3D" id="2.60.40.1180">
    <property type="entry name" value="Golgi alpha-mannosidase II"/>
    <property type="match status" value="1"/>
</dbReference>
<organism evidence="6 7">
    <name type="scientific">Carassius auratus</name>
    <name type="common">Goldfish</name>
    <dbReference type="NCBI Taxonomy" id="7957"/>
    <lineage>
        <taxon>Eukaryota</taxon>
        <taxon>Metazoa</taxon>
        <taxon>Chordata</taxon>
        <taxon>Craniata</taxon>
        <taxon>Vertebrata</taxon>
        <taxon>Euteleostomi</taxon>
        <taxon>Actinopterygii</taxon>
        <taxon>Neopterygii</taxon>
        <taxon>Teleostei</taxon>
        <taxon>Ostariophysi</taxon>
        <taxon>Cypriniformes</taxon>
        <taxon>Cyprinidae</taxon>
        <taxon>Cyprininae</taxon>
        <taxon>Carassius</taxon>
    </lineage>
</organism>
<dbReference type="PANTHER" id="PTHR22762:SF133">
    <property type="entry name" value="P-TYPE DOMAIN-CONTAINING PROTEIN"/>
    <property type="match status" value="1"/>
</dbReference>
<comment type="similarity">
    <text evidence="1">Belongs to the glycosyl hydrolase 31 family.</text>
</comment>
<evidence type="ECO:0000313" key="7">
    <source>
        <dbReference type="RefSeq" id="XP_026107774.1"/>
    </source>
</evidence>
<dbReference type="GeneID" id="113079782"/>
<dbReference type="InterPro" id="IPR048395">
    <property type="entry name" value="Glyco_hydro_31_C"/>
</dbReference>
<dbReference type="RefSeq" id="XP_026107774.1">
    <property type="nucleotide sequence ID" value="XM_026251989.1"/>
</dbReference>
<feature type="domain" description="Glycosyl hydrolase family 31 C-terminal" evidence="5">
    <location>
        <begin position="27"/>
        <end position="85"/>
    </location>
</feature>
<keyword evidence="6" id="KW-1185">Reference proteome</keyword>
<name>A0A6P6NH76_CARAU</name>
<evidence type="ECO:0000256" key="1">
    <source>
        <dbReference type="ARBA" id="ARBA00007806"/>
    </source>
</evidence>
<dbReference type="OrthoDB" id="5839090at2759"/>
<dbReference type="KEGG" id="caua:113079782"/>
<evidence type="ECO:0000256" key="2">
    <source>
        <dbReference type="ARBA" id="ARBA00022801"/>
    </source>
</evidence>
<dbReference type="InterPro" id="IPR013780">
    <property type="entry name" value="Glyco_hydro_b"/>
</dbReference>
<gene>
    <name evidence="7" type="primary">LOC113079782</name>
</gene>
<sequence>MSRDVLNIRYTLLPYLYTLMYEAHVHGNTVVRPLLHEFVTDEKTWDIDRQFLWGPALLITPALDPGVTVVRGYVPNDRWYDYHTVSSLPTCK</sequence>
<evidence type="ECO:0000259" key="5">
    <source>
        <dbReference type="Pfam" id="PF21365"/>
    </source>
</evidence>
<dbReference type="PANTHER" id="PTHR22762">
    <property type="entry name" value="ALPHA-GLUCOSIDASE"/>
    <property type="match status" value="1"/>
</dbReference>
<keyword evidence="3" id="KW-0325">Glycoprotein</keyword>
<accession>A0A6P6NH76</accession>
<dbReference type="SUPFAM" id="SSF51011">
    <property type="entry name" value="Glycosyl hydrolase domain"/>
    <property type="match status" value="1"/>
</dbReference>